<reference evidence="2 3" key="1">
    <citation type="journal article" date="2008" name="Nature">
        <title>The genome of Laccaria bicolor provides insights into mycorrhizal symbiosis.</title>
        <authorList>
            <person name="Martin F."/>
            <person name="Aerts A."/>
            <person name="Ahren D."/>
            <person name="Brun A."/>
            <person name="Danchin E.G.J."/>
            <person name="Duchaussoy F."/>
            <person name="Gibon J."/>
            <person name="Kohler A."/>
            <person name="Lindquist E."/>
            <person name="Pereda V."/>
            <person name="Salamov A."/>
            <person name="Shapiro H.J."/>
            <person name="Wuyts J."/>
            <person name="Blaudez D."/>
            <person name="Buee M."/>
            <person name="Brokstein P."/>
            <person name="Canbaeck B."/>
            <person name="Cohen D."/>
            <person name="Courty P.E."/>
            <person name="Coutinho P.M."/>
            <person name="Delaruelle C."/>
            <person name="Detter J.C."/>
            <person name="Deveau A."/>
            <person name="DiFazio S."/>
            <person name="Duplessis S."/>
            <person name="Fraissinet-Tachet L."/>
            <person name="Lucic E."/>
            <person name="Frey-Klett P."/>
            <person name="Fourrey C."/>
            <person name="Feussner I."/>
            <person name="Gay G."/>
            <person name="Grimwood J."/>
            <person name="Hoegger P.J."/>
            <person name="Jain P."/>
            <person name="Kilaru S."/>
            <person name="Labbe J."/>
            <person name="Lin Y.C."/>
            <person name="Legue V."/>
            <person name="Le Tacon F."/>
            <person name="Marmeisse R."/>
            <person name="Melayah D."/>
            <person name="Montanini B."/>
            <person name="Muratet M."/>
            <person name="Nehls U."/>
            <person name="Niculita-Hirzel H."/>
            <person name="Oudot-Le Secq M.P."/>
            <person name="Peter M."/>
            <person name="Quesneville H."/>
            <person name="Rajashekar B."/>
            <person name="Reich M."/>
            <person name="Rouhier N."/>
            <person name="Schmutz J."/>
            <person name="Yin T."/>
            <person name="Chalot M."/>
            <person name="Henrissat B."/>
            <person name="Kuees U."/>
            <person name="Lucas S."/>
            <person name="Van de Peer Y."/>
            <person name="Podila G.K."/>
            <person name="Polle A."/>
            <person name="Pukkila P.J."/>
            <person name="Richardson P.M."/>
            <person name="Rouze P."/>
            <person name="Sanders I.R."/>
            <person name="Stajich J.E."/>
            <person name="Tunlid A."/>
            <person name="Tuskan G."/>
            <person name="Grigoriev I.V."/>
        </authorList>
    </citation>
    <scope>NUCLEOTIDE SEQUENCE [LARGE SCALE GENOMIC DNA]</scope>
    <source>
        <strain evidence="3">S238N-H82 / ATCC MYA-4686</strain>
    </source>
</reference>
<dbReference type="HOGENOM" id="CLU_1865455_0_0_1"/>
<protein>
    <submittedName>
        <fullName evidence="2">Predicted protein</fullName>
    </submittedName>
</protein>
<dbReference type="KEGG" id="lbc:LACBIDRAFT_331332"/>
<dbReference type="EMBL" id="DS547123">
    <property type="protein sequence ID" value="EDR03556.1"/>
    <property type="molecule type" value="Genomic_DNA"/>
</dbReference>
<dbReference type="AlphaFoldDB" id="B0DP60"/>
<evidence type="ECO:0000313" key="2">
    <source>
        <dbReference type="EMBL" id="EDR03556.1"/>
    </source>
</evidence>
<accession>B0DP60</accession>
<keyword evidence="3" id="KW-1185">Reference proteome</keyword>
<dbReference type="GeneID" id="6081400"/>
<dbReference type="Proteomes" id="UP000001194">
    <property type="component" value="Unassembled WGS sequence"/>
</dbReference>
<evidence type="ECO:0000256" key="1">
    <source>
        <dbReference type="SAM" id="MobiDB-lite"/>
    </source>
</evidence>
<name>B0DP60_LACBS</name>
<dbReference type="InParanoid" id="B0DP60"/>
<sequence>MPSSNVSGTPPELHLPAKQCVPTSSCTDSDTDEDLSPSPLALLTSLAWFARFKSDILHFGTRSAASVNVGFIKLEQVETVRFNLLGYTKITSFRSSSPEHLKESSIDASWLLNRSVISSTLLNQNYPFDLSFFIQTG</sequence>
<feature type="region of interest" description="Disordered" evidence="1">
    <location>
        <begin position="1"/>
        <end position="35"/>
    </location>
</feature>
<organism evidence="3">
    <name type="scientific">Laccaria bicolor (strain S238N-H82 / ATCC MYA-4686)</name>
    <name type="common">Bicoloured deceiver</name>
    <name type="synonym">Laccaria laccata var. bicolor</name>
    <dbReference type="NCBI Taxonomy" id="486041"/>
    <lineage>
        <taxon>Eukaryota</taxon>
        <taxon>Fungi</taxon>
        <taxon>Dikarya</taxon>
        <taxon>Basidiomycota</taxon>
        <taxon>Agaricomycotina</taxon>
        <taxon>Agaricomycetes</taxon>
        <taxon>Agaricomycetidae</taxon>
        <taxon>Agaricales</taxon>
        <taxon>Agaricineae</taxon>
        <taxon>Hydnangiaceae</taxon>
        <taxon>Laccaria</taxon>
    </lineage>
</organism>
<evidence type="ECO:0000313" key="3">
    <source>
        <dbReference type="Proteomes" id="UP000001194"/>
    </source>
</evidence>
<dbReference type="RefSeq" id="XP_001885704.1">
    <property type="nucleotide sequence ID" value="XM_001885669.1"/>
</dbReference>
<proteinExistence type="predicted"/>
<gene>
    <name evidence="2" type="ORF">LACBIDRAFT_331332</name>
</gene>